<dbReference type="PANTHER" id="PTHR45093:SF2">
    <property type="entry name" value="LISH DOMAIN-CONTAINING PROTEIN"/>
    <property type="match status" value="1"/>
</dbReference>
<feature type="region of interest" description="Disordered" evidence="6">
    <location>
        <begin position="464"/>
        <end position="658"/>
    </location>
</feature>
<gene>
    <name evidence="7" type="ORF">V865_008595</name>
</gene>
<protein>
    <recommendedName>
        <fullName evidence="9">LisH domain-containing protein</fullName>
    </recommendedName>
</protein>
<feature type="coiled-coil region" evidence="5">
    <location>
        <begin position="948"/>
        <end position="975"/>
    </location>
</feature>
<dbReference type="GO" id="GO:0005634">
    <property type="term" value="C:nucleus"/>
    <property type="evidence" value="ECO:0007669"/>
    <property type="project" value="UniProtKB-SubCell"/>
</dbReference>
<dbReference type="GeneID" id="91107396"/>
<organism evidence="7 8">
    <name type="scientific">Kwoniella europaea PYCC6329</name>
    <dbReference type="NCBI Taxonomy" id="1423913"/>
    <lineage>
        <taxon>Eukaryota</taxon>
        <taxon>Fungi</taxon>
        <taxon>Dikarya</taxon>
        <taxon>Basidiomycota</taxon>
        <taxon>Agaricomycotina</taxon>
        <taxon>Tremellomycetes</taxon>
        <taxon>Tremellales</taxon>
        <taxon>Cryptococcaceae</taxon>
        <taxon>Kwoniella</taxon>
    </lineage>
</organism>
<keyword evidence="2" id="KW-0805">Transcription regulation</keyword>
<sequence length="1215" mass="130363">MALPHPPPPNLHPGQNPQQIPFGHMQGGQGGQPMQGQPTHAQQMQMQMAAAAAGQQPAGQPFPNGPPNPHQYSVRPPQANMNAAAMSSQQAAAQQQQQQMQQQQQQQRQQLAQQAAAVQAQQQQQQNQQPRAVVPPSPHHPSPSPHLAHQGFPGGIHPQHYPHPQPQPPGGPQQGMQPGQSPVPGQMRQPPPPAHPHPQAVRPPPQQPGMNPQQQHPGYQQHPGLQPQPGGQPQQPPQHLAQQPGQPQPGLNGLATGQHMQPPQHAGMEHQDAYAMSRAGSSAQSQMGQRSWDSENMLKLYIHDYLVKHNFPAAAAQFNAEAGLAEQGVPINVREGVLHEWWCVFWDVFSGGKGAQGAMNPAIYDESMTRLRNIRNQQLGIGPSGYMQQQQQQQQPQQPQPGPYPAGPQQGQPISSQQILNMRQQAQAAAQANGMTQQQAAQMVQQQIQQQQQQQQAQQAAQQHAMMQQQAAQRFAQPGPSAASPAQRPPQAGHPIYQGQQPQPQAQQQQQQPGQPHHMGGLQPPPAPPGPSHSPVAPSPHMMQQPHPGVMPSPHQKNMRPPPPGMNGQQPNPMMRALTPQQQHAMAQAQAQQGQGQTQGQMQLGPGGQPQQGFAHPQNGASPVNGGQPPPHGGQQHMTAAQQQQMLQTQAHVQAAQQRAQHSLAEVQAIQAQQQQQHQQHQQQILAQQQAQREQQAQRDQVFFNQQQQIQATAAQMWGHLGIGPINTQIMSQSAHQVGLGGKNPQEMDDSEKQRLINRYRMTIAENQRRAMMGLNGQAIQPGQMGQQGQPGQPGPGQPQQQTTPQQQQQQQQQYLAQQQMMQAQAQAQAQAQSQGQVGQGQPQQMQGQGPHARVASGAMQRPNGMPQSFDGVAMQETDSSASNAGPRGASPPDRKRMRRNSGSAAPSPFPGSQSAQTPVNYNQGMTPQASASTPQQQGFGGMLAGNEAQLQAMRQQQQEAKMAYEKKMHQDQAQAMRQLANGSTLPSGFQPHTPIMSGNSIDAPSPAQPHPNQQVQASPRNPPQAQNQQMSRDRNQSKGVAGTMLPPQSPAMPTQRTTTPKPGTAGQGQVKTAQTPKSAKEELLRDAVATPKSQSLNPSPNNAIINVTDTNVPTGSTHGLTPSPPSASTTNTPATISLNGSSTNTNTYSNNNNSTGAGDLMDFSLLGNTTGAGVLGGLEGGDFDALAAFGENFDFGMYLAGLEEDGDGGEVGLV</sequence>
<feature type="compositionally biased region" description="Pro residues" evidence="6">
    <location>
        <begin position="161"/>
        <end position="171"/>
    </location>
</feature>
<feature type="compositionally biased region" description="Low complexity" evidence="6">
    <location>
        <begin position="779"/>
        <end position="791"/>
    </location>
</feature>
<name>A0AAX4KW98_9TREE</name>
<feature type="compositionally biased region" description="Low complexity" evidence="6">
    <location>
        <begin position="902"/>
        <end position="917"/>
    </location>
</feature>
<evidence type="ECO:0000256" key="5">
    <source>
        <dbReference type="SAM" id="Coils"/>
    </source>
</evidence>
<feature type="compositionally biased region" description="Low complexity" evidence="6">
    <location>
        <begin position="834"/>
        <end position="851"/>
    </location>
</feature>
<dbReference type="InterPro" id="IPR006594">
    <property type="entry name" value="LisH"/>
</dbReference>
<accession>A0AAX4KW98</accession>
<evidence type="ECO:0000313" key="8">
    <source>
        <dbReference type="Proteomes" id="UP001358614"/>
    </source>
</evidence>
<dbReference type="PANTHER" id="PTHR45093">
    <property type="entry name" value="TRANSCRIPTION ACTIVATOR MSS11"/>
    <property type="match status" value="1"/>
</dbReference>
<feature type="compositionally biased region" description="Pro residues" evidence="6">
    <location>
        <begin position="523"/>
        <end position="532"/>
    </location>
</feature>
<feature type="region of interest" description="Disordered" evidence="6">
    <location>
        <begin position="380"/>
        <end position="413"/>
    </location>
</feature>
<keyword evidence="8" id="KW-1185">Reference proteome</keyword>
<keyword evidence="4" id="KW-0539">Nucleus</keyword>
<dbReference type="AlphaFoldDB" id="A0AAX4KW98"/>
<comment type="subcellular location">
    <subcellularLocation>
        <location evidence="1">Nucleus</location>
    </subcellularLocation>
</comment>
<feature type="compositionally biased region" description="Pro residues" evidence="6">
    <location>
        <begin position="189"/>
        <end position="207"/>
    </location>
</feature>
<feature type="region of interest" description="Disordered" evidence="6">
    <location>
        <begin position="779"/>
        <end position="815"/>
    </location>
</feature>
<feature type="region of interest" description="Disordered" evidence="6">
    <location>
        <begin position="1"/>
        <end position="290"/>
    </location>
</feature>
<keyword evidence="3" id="KW-0804">Transcription</keyword>
<feature type="compositionally biased region" description="Pro residues" evidence="6">
    <location>
        <begin position="133"/>
        <end position="144"/>
    </location>
</feature>
<feature type="compositionally biased region" description="Polar residues" evidence="6">
    <location>
        <begin position="1092"/>
        <end position="1121"/>
    </location>
</feature>
<evidence type="ECO:0008006" key="9">
    <source>
        <dbReference type="Google" id="ProtNLM"/>
    </source>
</evidence>
<feature type="compositionally biased region" description="Low complexity" evidence="6">
    <location>
        <begin position="78"/>
        <end position="129"/>
    </location>
</feature>
<evidence type="ECO:0000256" key="6">
    <source>
        <dbReference type="SAM" id="MobiDB-lite"/>
    </source>
</evidence>
<feature type="compositionally biased region" description="Low complexity" evidence="6">
    <location>
        <begin position="798"/>
        <end position="815"/>
    </location>
</feature>
<evidence type="ECO:0000313" key="7">
    <source>
        <dbReference type="EMBL" id="WWD10459.1"/>
    </source>
</evidence>
<feature type="compositionally biased region" description="Low complexity" evidence="6">
    <location>
        <begin position="1127"/>
        <end position="1154"/>
    </location>
</feature>
<evidence type="ECO:0000256" key="3">
    <source>
        <dbReference type="ARBA" id="ARBA00023163"/>
    </source>
</evidence>
<keyword evidence="5" id="KW-0175">Coiled coil</keyword>
<dbReference type="PROSITE" id="PS50896">
    <property type="entry name" value="LISH"/>
    <property type="match status" value="1"/>
</dbReference>
<dbReference type="EMBL" id="CP144091">
    <property type="protein sequence ID" value="WWD10459.1"/>
    <property type="molecule type" value="Genomic_DNA"/>
</dbReference>
<proteinExistence type="predicted"/>
<feature type="region of interest" description="Disordered" evidence="6">
    <location>
        <begin position="834"/>
        <end position="940"/>
    </location>
</feature>
<feature type="compositionally biased region" description="Polar residues" evidence="6">
    <location>
        <begin position="279"/>
        <end position="290"/>
    </location>
</feature>
<reference evidence="7 8" key="1">
    <citation type="submission" date="2024-01" db="EMBL/GenBank/DDBJ databases">
        <title>Comparative genomics of Cryptococcus and Kwoniella reveals pathogenesis evolution and contrasting modes of karyotype evolution via chromosome fusion or intercentromeric recombination.</title>
        <authorList>
            <person name="Coelho M.A."/>
            <person name="David-Palma M."/>
            <person name="Shea T."/>
            <person name="Bowers K."/>
            <person name="McGinley-Smith S."/>
            <person name="Mohammad A.W."/>
            <person name="Gnirke A."/>
            <person name="Yurkov A.M."/>
            <person name="Nowrousian M."/>
            <person name="Sun S."/>
            <person name="Cuomo C.A."/>
            <person name="Heitman J."/>
        </authorList>
    </citation>
    <scope>NUCLEOTIDE SEQUENCE [LARGE SCALE GENOMIC DNA]</scope>
    <source>
        <strain evidence="7 8">PYCC6329</strain>
    </source>
</reference>
<dbReference type="RefSeq" id="XP_066088426.1">
    <property type="nucleotide sequence ID" value="XM_066232329.1"/>
</dbReference>
<feature type="compositionally biased region" description="Polar residues" evidence="6">
    <location>
        <begin position="1011"/>
        <end position="1031"/>
    </location>
</feature>
<evidence type="ECO:0000256" key="2">
    <source>
        <dbReference type="ARBA" id="ARBA00023015"/>
    </source>
</evidence>
<dbReference type="Proteomes" id="UP001358614">
    <property type="component" value="Chromosome 3"/>
</dbReference>
<feature type="compositionally biased region" description="Low complexity" evidence="6">
    <location>
        <begin position="633"/>
        <end position="658"/>
    </location>
</feature>
<feature type="compositionally biased region" description="Low complexity" evidence="6">
    <location>
        <begin position="174"/>
        <end position="188"/>
    </location>
</feature>
<evidence type="ECO:0000256" key="4">
    <source>
        <dbReference type="ARBA" id="ARBA00023242"/>
    </source>
</evidence>
<feature type="region of interest" description="Disordered" evidence="6">
    <location>
        <begin position="983"/>
        <end position="1154"/>
    </location>
</feature>
<feature type="compositionally biased region" description="Low complexity" evidence="6">
    <location>
        <begin position="464"/>
        <end position="522"/>
    </location>
</feature>
<feature type="compositionally biased region" description="Polar residues" evidence="6">
    <location>
        <begin position="1052"/>
        <end position="1078"/>
    </location>
</feature>
<evidence type="ECO:0000256" key="1">
    <source>
        <dbReference type="ARBA" id="ARBA00004123"/>
    </source>
</evidence>
<feature type="compositionally biased region" description="Low complexity" evidence="6">
    <location>
        <begin position="208"/>
        <end position="251"/>
    </location>
</feature>
<feature type="compositionally biased region" description="Low complexity" evidence="6">
    <location>
        <begin position="566"/>
        <end position="604"/>
    </location>
</feature>
<feature type="compositionally biased region" description="Polar residues" evidence="6">
    <location>
        <begin position="918"/>
        <end position="938"/>
    </location>
</feature>
<dbReference type="KEGG" id="ker:91107396"/>
<feature type="compositionally biased region" description="Low complexity" evidence="6">
    <location>
        <begin position="34"/>
        <end position="62"/>
    </location>
</feature>
<feature type="compositionally biased region" description="Pro residues" evidence="6">
    <location>
        <begin position="1"/>
        <end position="11"/>
    </location>
</feature>
<feature type="compositionally biased region" description="Low complexity" evidence="6">
    <location>
        <begin position="388"/>
        <end position="397"/>
    </location>
</feature>